<evidence type="ECO:0000313" key="3">
    <source>
        <dbReference type="Proteomes" id="UP000499080"/>
    </source>
</evidence>
<name>A0A4Y2BXN4_ARAVE</name>
<sequence>MDRMRWPNFLATKISRRHSTGFFLLVSKTKSTQERSVLLKTFFASIIIAIATVTTEMLQRTWLELDYRLDILGAAKGAHVEVH</sequence>
<dbReference type="EMBL" id="BGPR01000118">
    <property type="protein sequence ID" value="GBL96235.1"/>
    <property type="molecule type" value="Genomic_DNA"/>
</dbReference>
<feature type="transmembrane region" description="Helical" evidence="1">
    <location>
        <begin position="41"/>
        <end position="58"/>
    </location>
</feature>
<evidence type="ECO:0000256" key="1">
    <source>
        <dbReference type="SAM" id="Phobius"/>
    </source>
</evidence>
<reference evidence="2 3" key="1">
    <citation type="journal article" date="2019" name="Sci. Rep.">
        <title>Orb-weaving spider Araneus ventricosus genome elucidates the spidroin gene catalogue.</title>
        <authorList>
            <person name="Kono N."/>
            <person name="Nakamura H."/>
            <person name="Ohtoshi R."/>
            <person name="Moran D.A.P."/>
            <person name="Shinohara A."/>
            <person name="Yoshida Y."/>
            <person name="Fujiwara M."/>
            <person name="Mori M."/>
            <person name="Tomita M."/>
            <person name="Arakawa K."/>
        </authorList>
    </citation>
    <scope>NUCLEOTIDE SEQUENCE [LARGE SCALE GENOMIC DNA]</scope>
</reference>
<keyword evidence="1" id="KW-0472">Membrane</keyword>
<proteinExistence type="predicted"/>
<dbReference type="AlphaFoldDB" id="A0A4Y2BXN4"/>
<organism evidence="2 3">
    <name type="scientific">Araneus ventricosus</name>
    <name type="common">Orbweaver spider</name>
    <name type="synonym">Epeira ventricosa</name>
    <dbReference type="NCBI Taxonomy" id="182803"/>
    <lineage>
        <taxon>Eukaryota</taxon>
        <taxon>Metazoa</taxon>
        <taxon>Ecdysozoa</taxon>
        <taxon>Arthropoda</taxon>
        <taxon>Chelicerata</taxon>
        <taxon>Arachnida</taxon>
        <taxon>Araneae</taxon>
        <taxon>Araneomorphae</taxon>
        <taxon>Entelegynae</taxon>
        <taxon>Araneoidea</taxon>
        <taxon>Araneidae</taxon>
        <taxon>Araneus</taxon>
    </lineage>
</organism>
<accession>A0A4Y2BXN4</accession>
<dbReference type="Proteomes" id="UP000499080">
    <property type="component" value="Unassembled WGS sequence"/>
</dbReference>
<evidence type="ECO:0000313" key="2">
    <source>
        <dbReference type="EMBL" id="GBL96235.1"/>
    </source>
</evidence>
<gene>
    <name evidence="2" type="ORF">AVEN_118772_1</name>
</gene>
<keyword evidence="1" id="KW-0812">Transmembrane</keyword>
<comment type="caution">
    <text evidence="2">The sequence shown here is derived from an EMBL/GenBank/DDBJ whole genome shotgun (WGS) entry which is preliminary data.</text>
</comment>
<protein>
    <submittedName>
        <fullName evidence="2">Uncharacterized protein</fullName>
    </submittedName>
</protein>
<keyword evidence="1" id="KW-1133">Transmembrane helix</keyword>
<keyword evidence="3" id="KW-1185">Reference proteome</keyword>